<name>A0ABR2IZ29_9EUKA</name>
<dbReference type="Proteomes" id="UP001470230">
    <property type="component" value="Unassembled WGS sequence"/>
</dbReference>
<gene>
    <name evidence="6" type="ORF">M9Y10_008387</name>
</gene>
<evidence type="ECO:0000313" key="7">
    <source>
        <dbReference type="Proteomes" id="UP001470230"/>
    </source>
</evidence>
<keyword evidence="1" id="KW-0963">Cytoplasm</keyword>
<comment type="subcellular location">
    <subcellularLocation>
        <location evidence="1">Nucleus</location>
    </subcellularLocation>
    <subcellularLocation>
        <location evidence="1">Cytoplasm</location>
    </subcellularLocation>
</comment>
<feature type="domain" description="UBA" evidence="4">
    <location>
        <begin position="129"/>
        <end position="173"/>
    </location>
</feature>
<accession>A0ABR2IZ29</accession>
<dbReference type="PANTHER" id="PTHR10621:SF0">
    <property type="entry name" value="UV EXCISION REPAIR PROTEIN RAD23"/>
    <property type="match status" value="1"/>
</dbReference>
<dbReference type="SMART" id="SM00213">
    <property type="entry name" value="UBQ"/>
    <property type="match status" value="1"/>
</dbReference>
<keyword evidence="2" id="KW-0175">Coiled coil</keyword>
<dbReference type="SUPFAM" id="SSF54236">
    <property type="entry name" value="Ubiquitin-like"/>
    <property type="match status" value="1"/>
</dbReference>
<protein>
    <recommendedName>
        <fullName evidence="1">UV excision repair protein RAD23</fullName>
    </recommendedName>
</protein>
<dbReference type="InterPro" id="IPR000626">
    <property type="entry name" value="Ubiquitin-like_dom"/>
</dbReference>
<keyword evidence="1" id="KW-0539">Nucleus</keyword>
<dbReference type="SMART" id="SM00165">
    <property type="entry name" value="UBA"/>
    <property type="match status" value="2"/>
</dbReference>
<dbReference type="PANTHER" id="PTHR10621">
    <property type="entry name" value="UV EXCISION REPAIR PROTEIN RAD23"/>
    <property type="match status" value="1"/>
</dbReference>
<evidence type="ECO:0000313" key="6">
    <source>
        <dbReference type="EMBL" id="KAK8870503.1"/>
    </source>
</evidence>
<evidence type="ECO:0000256" key="1">
    <source>
        <dbReference type="RuleBase" id="RU367049"/>
    </source>
</evidence>
<keyword evidence="1" id="KW-0234">DNA repair</keyword>
<feature type="region of interest" description="Disordered" evidence="3">
    <location>
        <begin position="79"/>
        <end position="107"/>
    </location>
</feature>
<feature type="domain" description="UBA" evidence="4">
    <location>
        <begin position="213"/>
        <end position="254"/>
    </location>
</feature>
<evidence type="ECO:0000259" key="5">
    <source>
        <dbReference type="PROSITE" id="PS50053"/>
    </source>
</evidence>
<dbReference type="SUPFAM" id="SSF46934">
    <property type="entry name" value="UBA-like"/>
    <property type="match status" value="2"/>
</dbReference>
<dbReference type="PRINTS" id="PR01839">
    <property type="entry name" value="RAD23PROTEIN"/>
</dbReference>
<comment type="function">
    <text evidence="1">Multiubiquitin chain receptor involved in modulation of proteasomal degradation. Involved in nucleotide excision repair.</text>
</comment>
<feature type="domain" description="Ubiquitin-like" evidence="5">
    <location>
        <begin position="2"/>
        <end position="70"/>
    </location>
</feature>
<evidence type="ECO:0000256" key="2">
    <source>
        <dbReference type="SAM" id="Coils"/>
    </source>
</evidence>
<proteinExistence type="inferred from homology"/>
<dbReference type="Pfam" id="PF00627">
    <property type="entry name" value="UBA"/>
    <property type="match status" value="1"/>
</dbReference>
<comment type="caution">
    <text evidence="6">The sequence shown here is derived from an EMBL/GenBank/DDBJ whole genome shotgun (WGS) entry which is preliminary data.</text>
</comment>
<keyword evidence="7" id="KW-1185">Reference proteome</keyword>
<dbReference type="Gene3D" id="3.10.20.90">
    <property type="entry name" value="Phosphatidylinositol 3-kinase Catalytic Subunit, Chain A, domain 1"/>
    <property type="match status" value="1"/>
</dbReference>
<sequence length="255" mass="29567">MIKIPLSTVTGNEFLVYIDRENTVGQLKQLLEKEYKLQAYYIKLIYQASILPDNKKIKDIELKNDSCIFIHQSNLRAIRPRKPISPPSRHHESQHSHSFIPVPENSNSNLVKQDQQLENDYDNNENHNQLNSQNLSSLIENLSDLGFNQKLCENALRLSNNDVNAAATLLLSGDPSIFQPQKHNYHQMQQNQRQRQLIEDERDQLIAKYNKLTLEQQTSVERLQKLGFNMETVMQVYFACGKDEQTAKNCLISMK</sequence>
<dbReference type="InterPro" id="IPR029071">
    <property type="entry name" value="Ubiquitin-like_domsf"/>
</dbReference>
<keyword evidence="1" id="KW-0227">DNA damage</keyword>
<dbReference type="EMBL" id="JAPFFF010000014">
    <property type="protein sequence ID" value="KAK8870503.1"/>
    <property type="molecule type" value="Genomic_DNA"/>
</dbReference>
<dbReference type="InterPro" id="IPR015940">
    <property type="entry name" value="UBA"/>
</dbReference>
<dbReference type="Pfam" id="PF00240">
    <property type="entry name" value="ubiquitin"/>
    <property type="match status" value="1"/>
</dbReference>
<evidence type="ECO:0000256" key="3">
    <source>
        <dbReference type="SAM" id="MobiDB-lite"/>
    </source>
</evidence>
<feature type="coiled-coil region" evidence="2">
    <location>
        <begin position="188"/>
        <end position="215"/>
    </location>
</feature>
<dbReference type="CDD" id="cd17039">
    <property type="entry name" value="Ubl_ubiquitin_like"/>
    <property type="match status" value="1"/>
</dbReference>
<dbReference type="InterPro" id="IPR009060">
    <property type="entry name" value="UBA-like_sf"/>
</dbReference>
<dbReference type="Gene3D" id="1.10.8.10">
    <property type="entry name" value="DNA helicase RuvA subunit, C-terminal domain"/>
    <property type="match status" value="2"/>
</dbReference>
<organism evidence="6 7">
    <name type="scientific">Tritrichomonas musculus</name>
    <dbReference type="NCBI Taxonomy" id="1915356"/>
    <lineage>
        <taxon>Eukaryota</taxon>
        <taxon>Metamonada</taxon>
        <taxon>Parabasalia</taxon>
        <taxon>Tritrichomonadida</taxon>
        <taxon>Tritrichomonadidae</taxon>
        <taxon>Tritrichomonas</taxon>
    </lineage>
</organism>
<dbReference type="PROSITE" id="PS50030">
    <property type="entry name" value="UBA"/>
    <property type="match status" value="2"/>
</dbReference>
<dbReference type="CDD" id="cd14281">
    <property type="entry name" value="UBA2_Rad23_like"/>
    <property type="match status" value="1"/>
</dbReference>
<dbReference type="PROSITE" id="PS50053">
    <property type="entry name" value="UBIQUITIN_2"/>
    <property type="match status" value="1"/>
</dbReference>
<comment type="similarity">
    <text evidence="1">Belongs to the RAD23 family.</text>
</comment>
<dbReference type="InterPro" id="IPR004806">
    <property type="entry name" value="Rad23"/>
</dbReference>
<evidence type="ECO:0000259" key="4">
    <source>
        <dbReference type="PROSITE" id="PS50030"/>
    </source>
</evidence>
<reference evidence="6 7" key="1">
    <citation type="submission" date="2024-04" db="EMBL/GenBank/DDBJ databases">
        <title>Tritrichomonas musculus Genome.</title>
        <authorList>
            <person name="Alves-Ferreira E."/>
            <person name="Grigg M."/>
            <person name="Lorenzi H."/>
            <person name="Galac M."/>
        </authorList>
    </citation>
    <scope>NUCLEOTIDE SEQUENCE [LARGE SCALE GENOMIC DNA]</scope>
    <source>
        <strain evidence="6 7">EAF2021</strain>
    </source>
</reference>